<dbReference type="Pfam" id="PF11340">
    <property type="entry name" value="DUF3142"/>
    <property type="match status" value="1"/>
</dbReference>
<gene>
    <name evidence="2" type="ORF">C1H71_12665</name>
</gene>
<evidence type="ECO:0000256" key="1">
    <source>
        <dbReference type="SAM" id="SignalP"/>
    </source>
</evidence>
<evidence type="ECO:0000313" key="2">
    <source>
        <dbReference type="EMBL" id="QBC45734.1"/>
    </source>
</evidence>
<organism evidence="2 3">
    <name type="scientific">Iodobacter fluviatilis</name>
    <dbReference type="NCBI Taxonomy" id="537"/>
    <lineage>
        <taxon>Bacteria</taxon>
        <taxon>Pseudomonadati</taxon>
        <taxon>Pseudomonadota</taxon>
        <taxon>Betaproteobacteria</taxon>
        <taxon>Neisseriales</taxon>
        <taxon>Chitinibacteraceae</taxon>
        <taxon>Iodobacter</taxon>
    </lineage>
</organism>
<dbReference type="EMBL" id="CP025781">
    <property type="protein sequence ID" value="QBC45734.1"/>
    <property type="molecule type" value="Genomic_DNA"/>
</dbReference>
<evidence type="ECO:0000313" key="3">
    <source>
        <dbReference type="Proteomes" id="UP000515917"/>
    </source>
</evidence>
<dbReference type="Proteomes" id="UP000515917">
    <property type="component" value="Chromosome"/>
</dbReference>
<accession>A0A7G3GEZ9</accession>
<reference evidence="2 3" key="1">
    <citation type="submission" date="2018-01" db="EMBL/GenBank/DDBJ databases">
        <title>Genome sequence of Iodobacter sp. strain PCH194 isolated from Indian Trans-Himalaya.</title>
        <authorList>
            <person name="Kumar V."/>
            <person name="Thakur V."/>
            <person name="Kumar S."/>
            <person name="Singh D."/>
        </authorList>
    </citation>
    <scope>NUCLEOTIDE SEQUENCE [LARGE SCALE GENOMIC DNA]</scope>
    <source>
        <strain evidence="2 3">PCH194</strain>
    </source>
</reference>
<feature type="signal peptide" evidence="1">
    <location>
        <begin position="1"/>
        <end position="19"/>
    </location>
</feature>
<dbReference type="InterPro" id="IPR021488">
    <property type="entry name" value="DUF3142"/>
</dbReference>
<dbReference type="AlphaFoldDB" id="A0A7G3GEZ9"/>
<keyword evidence="1" id="KW-0732">Signal</keyword>
<dbReference type="KEGG" id="ifl:C1H71_12665"/>
<keyword evidence="3" id="KW-1185">Reference proteome</keyword>
<sequence>MLCGTALAAMLALSSFFMANHRPNTAWDQQAYIWQRVWTKEHADALLQSRNLFSALRVLALQHHSQTGWANLSIDYDELKKDGRPLWLVVRLDEQLNPADRPAIYQHIFALTQSWQARGLNLLGVEIDHDAASARLPEYLQFLQGLKQGLPPALQLSITALPTWSSSPIFPKILQLTDQSVLQVHAVLSPEQGLFDAKLALGWIKRYSQLSDRPFRAALPAYGMGLTRVGSKDWQVESESPLRMANNKQELTVAPQQLAQFIEQLQTQRLPSLQGLIWFRLPLASDQRAWSLSTLSAVILQQPLTPNWQVKIHSLPAKLNETKQLHDIVLHNAGPADAPLPRQISIVASDCLAADAIGNYQLASDRYQQHFKLIKPDQLRSGQSRPIGWLRCTSLQEDKTLVSP</sequence>
<feature type="chain" id="PRO_5028920708" evidence="1">
    <location>
        <begin position="20"/>
        <end position="404"/>
    </location>
</feature>
<name>A0A7G3GEZ9_9NEIS</name>
<proteinExistence type="predicted"/>
<protein>
    <submittedName>
        <fullName evidence="2">DUF3142 domain-containing protein</fullName>
    </submittedName>
</protein>